<keyword evidence="11 18" id="KW-0130">Cell adhesion</keyword>
<feature type="disulfide bond" evidence="17">
    <location>
        <begin position="605"/>
        <end position="650"/>
    </location>
</feature>
<feature type="disulfide bond" evidence="17">
    <location>
        <begin position="45"/>
        <end position="80"/>
    </location>
</feature>
<keyword evidence="8" id="KW-0677">Repeat</keyword>
<dbReference type="InterPro" id="IPR032695">
    <property type="entry name" value="Integrin_dom_sf"/>
</dbReference>
<dbReference type="SMART" id="SM01241">
    <property type="entry name" value="Integrin_b_cyt"/>
    <property type="match status" value="1"/>
</dbReference>
<feature type="transmembrane region" description="Helical" evidence="20">
    <location>
        <begin position="710"/>
        <end position="730"/>
    </location>
</feature>
<evidence type="ECO:0000256" key="20">
    <source>
        <dbReference type="SAM" id="Phobius"/>
    </source>
</evidence>
<dbReference type="SUPFAM" id="SSF57196">
    <property type="entry name" value="EGF/Laminin"/>
    <property type="match status" value="1"/>
</dbReference>
<dbReference type="SMART" id="SM00187">
    <property type="entry name" value="INB"/>
    <property type="match status" value="1"/>
</dbReference>
<evidence type="ECO:0000313" key="24">
    <source>
        <dbReference type="Ensembl" id="ENSTMTP00000012772.1"/>
    </source>
</evidence>
<dbReference type="GO" id="GO:0050901">
    <property type="term" value="P:leukocyte tethering or rolling"/>
    <property type="evidence" value="ECO:0007669"/>
    <property type="project" value="Ensembl"/>
</dbReference>
<dbReference type="GO" id="GO:0034113">
    <property type="term" value="P:heterotypic cell-cell adhesion"/>
    <property type="evidence" value="ECO:0007669"/>
    <property type="project" value="Ensembl"/>
</dbReference>
<keyword evidence="12 20" id="KW-1133">Transmembrane helix</keyword>
<dbReference type="InterPro" id="IPR012896">
    <property type="entry name" value="Integrin_bsu_tail"/>
</dbReference>
<dbReference type="InterPro" id="IPR015812">
    <property type="entry name" value="Integrin_bsu"/>
</dbReference>
<keyword evidence="14 20" id="KW-0472">Membrane</keyword>
<keyword evidence="15 17" id="KW-1015">Disulfide bond</keyword>
<dbReference type="Gene3D" id="2.10.25.10">
    <property type="entry name" value="Laminin"/>
    <property type="match status" value="4"/>
</dbReference>
<dbReference type="Proteomes" id="UP000472274">
    <property type="component" value="Unplaced"/>
</dbReference>
<dbReference type="SMART" id="SM01242">
    <property type="entry name" value="Integrin_B_tail"/>
    <property type="match status" value="1"/>
</dbReference>
<dbReference type="GeneTree" id="ENSGT01150000286983"/>
<feature type="compositionally biased region" description="Low complexity" evidence="19">
    <location>
        <begin position="763"/>
        <end position="791"/>
    </location>
</feature>
<dbReference type="PANTHER" id="PTHR10082:SF36">
    <property type="entry name" value="INTEGRIN BETA-7"/>
    <property type="match status" value="1"/>
</dbReference>
<name>A0A674IYJ9_9SAUR</name>
<feature type="disulfide bond" evidence="17">
    <location>
        <begin position="260"/>
        <end position="300"/>
    </location>
</feature>
<feature type="disulfide bond" evidence="17">
    <location>
        <begin position="572"/>
        <end position="581"/>
    </location>
</feature>
<dbReference type="PROSITE" id="PS52047">
    <property type="entry name" value="I_EGF_2"/>
    <property type="match status" value="1"/>
</dbReference>
<feature type="disulfide bond" evidence="17">
    <location>
        <begin position="565"/>
        <end position="570"/>
    </location>
</feature>
<feature type="disulfide bond" evidence="17">
    <location>
        <begin position="205"/>
        <end position="212"/>
    </location>
</feature>
<feature type="disulfide bond" evidence="17">
    <location>
        <begin position="435"/>
        <end position="672"/>
    </location>
</feature>
<feature type="disulfide bond" evidence="17">
    <location>
        <begin position="530"/>
        <end position="559"/>
    </location>
</feature>
<dbReference type="GO" id="GO:0005925">
    <property type="term" value="C:focal adhesion"/>
    <property type="evidence" value="ECO:0007669"/>
    <property type="project" value="TreeGrafter"/>
</dbReference>
<dbReference type="GO" id="GO:0005178">
    <property type="term" value="F:integrin binding"/>
    <property type="evidence" value="ECO:0007669"/>
    <property type="project" value="TreeGrafter"/>
</dbReference>
<keyword evidence="13 18" id="KW-0401">Integrin</keyword>
<dbReference type="PRINTS" id="PR01186">
    <property type="entry name" value="INTEGRINB"/>
</dbReference>
<dbReference type="AlphaFoldDB" id="A0A674IYJ9"/>
<reference evidence="24" key="1">
    <citation type="submission" date="2025-08" db="UniProtKB">
        <authorList>
            <consortium name="Ensembl"/>
        </authorList>
    </citation>
    <scope>IDENTIFICATION</scope>
</reference>
<evidence type="ECO:0000256" key="18">
    <source>
        <dbReference type="RuleBase" id="RU000633"/>
    </source>
</evidence>
<evidence type="ECO:0000256" key="14">
    <source>
        <dbReference type="ARBA" id="ARBA00023136"/>
    </source>
</evidence>
<evidence type="ECO:0000259" key="23">
    <source>
        <dbReference type="SMART" id="SM01242"/>
    </source>
</evidence>
<evidence type="ECO:0000256" key="13">
    <source>
        <dbReference type="ARBA" id="ARBA00023037"/>
    </source>
</evidence>
<feature type="disulfide bond" evidence="17">
    <location>
        <begin position="484"/>
        <end position="522"/>
    </location>
</feature>
<dbReference type="GO" id="GO:0009986">
    <property type="term" value="C:cell surface"/>
    <property type="evidence" value="ECO:0007669"/>
    <property type="project" value="Ensembl"/>
</dbReference>
<keyword evidence="9" id="KW-0106">Calcium</keyword>
<dbReference type="GO" id="GO:0046872">
    <property type="term" value="F:metal ion binding"/>
    <property type="evidence" value="ECO:0007669"/>
    <property type="project" value="UniProtKB-KW"/>
</dbReference>
<keyword evidence="25" id="KW-1185">Reference proteome</keyword>
<feature type="disulfide bond" evidence="17">
    <location>
        <begin position="461"/>
        <end position="465"/>
    </location>
</feature>
<gene>
    <name evidence="24" type="primary">ITGB7</name>
</gene>
<dbReference type="Pfam" id="PF07974">
    <property type="entry name" value="EGF_2"/>
    <property type="match status" value="1"/>
</dbReference>
<dbReference type="InterPro" id="IPR002369">
    <property type="entry name" value="Integrin_bsu_VWA"/>
</dbReference>
<dbReference type="FunFam" id="3.40.50.410:FF:000002">
    <property type="entry name" value="Integrin beta"/>
    <property type="match status" value="1"/>
</dbReference>
<comment type="subcellular location">
    <subcellularLocation>
        <location evidence="1 18">Cell membrane</location>
        <topology evidence="1 18">Single-pass type I membrane protein</topology>
    </subcellularLocation>
</comment>
<dbReference type="InterPro" id="IPR057243">
    <property type="entry name" value="Integrin_I-EGF_CS"/>
</dbReference>
<dbReference type="Gene3D" id="2.60.40.1510">
    <property type="entry name" value="ntegrin, alpha v. Chain A, domain 3"/>
    <property type="match status" value="1"/>
</dbReference>
<keyword evidence="16" id="KW-0325">Glycoprotein</keyword>
<evidence type="ECO:0000256" key="4">
    <source>
        <dbReference type="ARBA" id="ARBA00022536"/>
    </source>
</evidence>
<dbReference type="GO" id="GO:0072678">
    <property type="term" value="P:T cell migration"/>
    <property type="evidence" value="ECO:0007669"/>
    <property type="project" value="Ensembl"/>
</dbReference>
<dbReference type="PIRSF" id="PIRSF002512">
    <property type="entry name" value="Integrin_B"/>
    <property type="match status" value="1"/>
</dbReference>
<feature type="domain" description="Integrin beta subunit cytoplasmic" evidence="22">
    <location>
        <begin position="731"/>
        <end position="762"/>
    </location>
</feature>
<dbReference type="GO" id="GO:0043113">
    <property type="term" value="P:receptor clustering"/>
    <property type="evidence" value="ECO:0007669"/>
    <property type="project" value="Ensembl"/>
</dbReference>
<dbReference type="Pfam" id="PF18372">
    <property type="entry name" value="I-EGF_1"/>
    <property type="match status" value="1"/>
</dbReference>
<evidence type="ECO:0000259" key="21">
    <source>
        <dbReference type="SMART" id="SM00187"/>
    </source>
</evidence>
<evidence type="ECO:0000256" key="17">
    <source>
        <dbReference type="PIRSR" id="PIRSR002512-1"/>
    </source>
</evidence>
<feature type="disulfide bond" evidence="17">
    <location>
        <begin position="401"/>
        <end position="415"/>
    </location>
</feature>
<keyword evidence="3" id="KW-1003">Cell membrane</keyword>
<dbReference type="GO" id="GO:0003366">
    <property type="term" value="P:cell-matrix adhesion involved in ameboidal cell migration"/>
    <property type="evidence" value="ECO:0007669"/>
    <property type="project" value="Ensembl"/>
</dbReference>
<dbReference type="SUPFAM" id="SSF69687">
    <property type="entry name" value="Integrin beta tail domain"/>
    <property type="match status" value="1"/>
</dbReference>
<keyword evidence="4" id="KW-0245">EGF-like domain</keyword>
<dbReference type="Pfam" id="PF00362">
    <property type="entry name" value="Integrin_beta"/>
    <property type="match status" value="1"/>
</dbReference>
<dbReference type="InterPro" id="IPR036349">
    <property type="entry name" value="Integrin_bsu_tail_dom_sf"/>
</dbReference>
<evidence type="ECO:0000256" key="16">
    <source>
        <dbReference type="ARBA" id="ARBA00023180"/>
    </source>
</evidence>
<feature type="domain" description="Integrin beta subunit VWA" evidence="21">
    <location>
        <begin position="41"/>
        <end position="463"/>
    </location>
</feature>
<evidence type="ECO:0000256" key="7">
    <source>
        <dbReference type="ARBA" id="ARBA00022729"/>
    </source>
</evidence>
<dbReference type="SUPFAM" id="SSF53300">
    <property type="entry name" value="vWA-like"/>
    <property type="match status" value="1"/>
</dbReference>
<protein>
    <recommendedName>
        <fullName evidence="18">Integrin beta</fullName>
    </recommendedName>
</protein>
<evidence type="ECO:0000256" key="8">
    <source>
        <dbReference type="ARBA" id="ARBA00022737"/>
    </source>
</evidence>
<feature type="disulfide bond" evidence="17">
    <location>
        <begin position="500"/>
        <end position="512"/>
    </location>
</feature>
<feature type="disulfide bond" evidence="17">
    <location>
        <begin position="567"/>
        <end position="597"/>
    </location>
</feature>
<accession>A0A674IYJ9</accession>
<proteinExistence type="inferred from homology"/>
<feature type="disulfide bond" evidence="17">
    <location>
        <begin position="475"/>
        <end position="487"/>
    </location>
</feature>
<dbReference type="PANTHER" id="PTHR10082">
    <property type="entry name" value="INTEGRIN BETA SUBUNIT"/>
    <property type="match status" value="1"/>
</dbReference>
<dbReference type="GO" id="GO:0034446">
    <property type="term" value="P:substrate adhesion-dependent cell spreading"/>
    <property type="evidence" value="ECO:0007669"/>
    <property type="project" value="Ensembl"/>
</dbReference>
<keyword evidence="10" id="KW-0460">Magnesium</keyword>
<dbReference type="Ensembl" id="ENSTMTT00000013214.1">
    <property type="protein sequence ID" value="ENSTMTP00000012772.1"/>
    <property type="gene ID" value="ENSTMTG00000008994.1"/>
</dbReference>
<comment type="similarity">
    <text evidence="2 18">Belongs to the integrin beta chain family.</text>
</comment>
<dbReference type="FunFam" id="2.10.25.10:FF:000304">
    <property type="entry name" value="Integrin beta"/>
    <property type="match status" value="1"/>
</dbReference>
<dbReference type="InterPro" id="IPR014836">
    <property type="entry name" value="Integrin_bsu_cyt_dom"/>
</dbReference>
<dbReference type="SUPFAM" id="SSF69179">
    <property type="entry name" value="Integrin domains"/>
    <property type="match status" value="1"/>
</dbReference>
<organism evidence="24 25">
    <name type="scientific">Terrapene triunguis</name>
    <name type="common">Three-toed box turtle</name>
    <dbReference type="NCBI Taxonomy" id="2587831"/>
    <lineage>
        <taxon>Eukaryota</taxon>
        <taxon>Metazoa</taxon>
        <taxon>Chordata</taxon>
        <taxon>Craniata</taxon>
        <taxon>Vertebrata</taxon>
        <taxon>Euteleostomi</taxon>
        <taxon>Archelosauria</taxon>
        <taxon>Testudinata</taxon>
        <taxon>Testudines</taxon>
        <taxon>Cryptodira</taxon>
        <taxon>Durocryptodira</taxon>
        <taxon>Testudinoidea</taxon>
        <taxon>Emydidae</taxon>
        <taxon>Terrapene</taxon>
    </lineage>
</organism>
<keyword evidence="5 18" id="KW-0812">Transmembrane</keyword>
<feature type="disulfide bond" evidence="17">
    <location>
        <begin position="546"/>
        <end position="551"/>
    </location>
</feature>
<dbReference type="PROSITE" id="PS00243">
    <property type="entry name" value="I_EGF_1"/>
    <property type="match status" value="2"/>
</dbReference>
<dbReference type="InterPro" id="IPR040622">
    <property type="entry name" value="EGF_integrin_1"/>
</dbReference>
<evidence type="ECO:0000313" key="25">
    <source>
        <dbReference type="Proteomes" id="UP000472274"/>
    </source>
</evidence>
<dbReference type="FunFam" id="2.10.25.10:FF:000036">
    <property type="entry name" value="Integrin beta"/>
    <property type="match status" value="1"/>
</dbReference>
<evidence type="ECO:0000256" key="6">
    <source>
        <dbReference type="ARBA" id="ARBA00022723"/>
    </source>
</evidence>
<evidence type="ECO:0000256" key="19">
    <source>
        <dbReference type="SAM" id="MobiDB-lite"/>
    </source>
</evidence>
<evidence type="ECO:0000256" key="12">
    <source>
        <dbReference type="ARBA" id="ARBA00022989"/>
    </source>
</evidence>
<evidence type="ECO:0000256" key="1">
    <source>
        <dbReference type="ARBA" id="ARBA00004251"/>
    </source>
</evidence>
<dbReference type="Gene3D" id="3.40.50.410">
    <property type="entry name" value="von Willebrand factor, type A domain"/>
    <property type="match status" value="1"/>
</dbReference>
<evidence type="ECO:0000256" key="15">
    <source>
        <dbReference type="ARBA" id="ARBA00023157"/>
    </source>
</evidence>
<evidence type="ECO:0000256" key="5">
    <source>
        <dbReference type="ARBA" id="ARBA00022692"/>
    </source>
</evidence>
<evidence type="ECO:0000256" key="3">
    <source>
        <dbReference type="ARBA" id="ARBA00022475"/>
    </source>
</evidence>
<feature type="disulfide bond" evidence="17">
    <location>
        <begin position="610"/>
        <end position="619"/>
    </location>
</feature>
<dbReference type="InterPro" id="IPR013111">
    <property type="entry name" value="EGF_extracell"/>
</dbReference>
<feature type="domain" description="Integrin beta subunit tail" evidence="23">
    <location>
        <begin position="629"/>
        <end position="709"/>
    </location>
</feature>
<evidence type="ECO:0000259" key="22">
    <source>
        <dbReference type="SMART" id="SM01241"/>
    </source>
</evidence>
<feature type="disulfide bond" evidence="17">
    <location>
        <begin position="629"/>
        <end position="638"/>
    </location>
</feature>
<feature type="disulfide bond" evidence="17">
    <location>
        <begin position="528"/>
        <end position="533"/>
    </location>
</feature>
<keyword evidence="7" id="KW-0732">Signal</keyword>
<dbReference type="InParanoid" id="A0A674IYJ9"/>
<feature type="disulfide bond" evidence="17">
    <location>
        <begin position="603"/>
        <end position="608"/>
    </location>
</feature>
<feature type="disulfide bond" evidence="17">
    <location>
        <begin position="489"/>
        <end position="498"/>
    </location>
</feature>
<keyword evidence="6" id="KW-0479">Metal-binding</keyword>
<sequence length="800" mass="86592">MRNVRRDGGTQSSCVCGGHLRRAWGGHDGESPPTPRRPIPHCSRCGLWADSPSPLQNFTKAGESDATRCATREELLRRGCALEEVVEPRGRHQVLEDAPLSDSAEQETVTQLAPQKIALWLRPGEQHSFSVRFKRAEGYPVDVYYLMDLSYSMKDDLENIKKLGNDLLAALRNITKSVKIGFGSFVDKTVLPYVSTVPAKLRNPCPDRYEQCDSPVSFRHVLPLTDNASEFESRVSQQRISGNLDSPEGGFDAIMQAAVCEEQIGWRNVTRLLVFTSDDVFHTAGDGKLGGIYLPNDNQCHLDTDGLYSKSHIYDYPSVGHLAQVLSASNIQPIFAVTGSTLPVYQELSRLIPKSVVGELKEDSSNVVQLISDAYNSLSSTVNLEHFQLPPGVSVAYESHCEGANHSLGGHGGVCSGVHINQLVSFTVTVQADACLEGPHTFALRVLGFTEEVRVELQTLCDCPCGQPEPNATHCSGGHGTLTCGVCSCSPGRVGKLCECELAEATDLEAGCRGRNGTGPTCSGKGQCVCGQCQCNSNVRGQHCECDDTSCERHDGQLCAGQGRCQCGSCLCDEGYTGGACDCSLDTRACLQDGVECSGHGRCVCNKCQCQPGYFDRLCSRCTSCRTPCEEHRDCADCQAFRMGPLSQNCSIACNHTVATVVPEATVNEQWCKEKTDDERILIFLIEGMEGGKVALKVKDKDAVTDQTSMIVLGLVLGIVVIGLLVIIAYRISVEILDRREYMRFEKERERAKGNEPSYQQHGPPGATLATAAPPSSPGREGAGRGPAARRNPTLLPAAK</sequence>
<dbReference type="InterPro" id="IPR036465">
    <property type="entry name" value="vWFA_dom_sf"/>
</dbReference>
<dbReference type="Gene3D" id="1.20.5.100">
    <property type="entry name" value="Cytochrome c1, transmembrane anchor, C-terminal"/>
    <property type="match status" value="1"/>
</dbReference>
<evidence type="ECO:0000256" key="2">
    <source>
        <dbReference type="ARBA" id="ARBA00007449"/>
    </source>
</evidence>
<dbReference type="GO" id="GO:0007229">
    <property type="term" value="P:integrin-mediated signaling pathway"/>
    <property type="evidence" value="ECO:0007669"/>
    <property type="project" value="UniProtKB-KW"/>
</dbReference>
<dbReference type="GO" id="GO:0033627">
    <property type="term" value="P:cell adhesion mediated by integrin"/>
    <property type="evidence" value="ECO:0007669"/>
    <property type="project" value="TreeGrafter"/>
</dbReference>
<reference evidence="24" key="2">
    <citation type="submission" date="2025-09" db="UniProtKB">
        <authorList>
            <consortium name="Ensembl"/>
        </authorList>
    </citation>
    <scope>IDENTIFICATION</scope>
</reference>
<evidence type="ECO:0000256" key="9">
    <source>
        <dbReference type="ARBA" id="ARBA00022837"/>
    </source>
</evidence>
<dbReference type="GO" id="GO:0034669">
    <property type="term" value="C:integrin alpha4-beta7 complex"/>
    <property type="evidence" value="ECO:0007669"/>
    <property type="project" value="Ensembl"/>
</dbReference>
<evidence type="ECO:0000256" key="11">
    <source>
        <dbReference type="ARBA" id="ARBA00022889"/>
    </source>
</evidence>
<feature type="disulfide bond" evidence="17">
    <location>
        <begin position="535"/>
        <end position="544"/>
    </location>
</feature>
<evidence type="ECO:0000256" key="10">
    <source>
        <dbReference type="ARBA" id="ARBA00022842"/>
    </source>
</evidence>
<feature type="region of interest" description="Disordered" evidence="19">
    <location>
        <begin position="748"/>
        <end position="800"/>
    </location>
</feature>